<feature type="binding site" evidence="10">
    <location>
        <position position="331"/>
    </location>
    <ligand>
        <name>NAD(+)</name>
        <dbReference type="ChEBI" id="CHEBI:57540"/>
    </ligand>
</feature>
<dbReference type="InterPro" id="IPR008927">
    <property type="entry name" value="6-PGluconate_DH-like_C_sf"/>
</dbReference>
<feature type="binding site" evidence="10">
    <location>
        <position position="122"/>
    </location>
    <ligand>
        <name>NAD(+)</name>
        <dbReference type="ChEBI" id="CHEBI:57540"/>
    </ligand>
</feature>
<dbReference type="EC" id="1.1.1.22" evidence="3 7"/>
<dbReference type="SMART" id="SM00984">
    <property type="entry name" value="UDPG_MGDP_dh_C"/>
    <property type="match status" value="1"/>
</dbReference>
<evidence type="ECO:0000256" key="9">
    <source>
        <dbReference type="PIRSR" id="PIRSR500134-2"/>
    </source>
</evidence>
<evidence type="ECO:0000256" key="4">
    <source>
        <dbReference type="ARBA" id="ARBA00023002"/>
    </source>
</evidence>
<feature type="binding site" evidence="10">
    <location>
        <position position="84"/>
    </location>
    <ligand>
        <name>NAD(+)</name>
        <dbReference type="ChEBI" id="CHEBI:57540"/>
    </ligand>
</feature>
<evidence type="ECO:0000256" key="10">
    <source>
        <dbReference type="PIRSR" id="PIRSR500134-3"/>
    </source>
</evidence>
<organism evidence="12">
    <name type="scientific">candidate division WOR-3 bacterium</name>
    <dbReference type="NCBI Taxonomy" id="2052148"/>
    <lineage>
        <taxon>Bacteria</taxon>
        <taxon>Bacteria division WOR-3</taxon>
    </lineage>
</organism>
<keyword evidence="4 7" id="KW-0560">Oxidoreductase</keyword>
<dbReference type="Gene3D" id="3.40.50.720">
    <property type="entry name" value="NAD(P)-binding Rossmann-like Domain"/>
    <property type="match status" value="2"/>
</dbReference>
<keyword evidence="5 7" id="KW-0520">NAD</keyword>
<evidence type="ECO:0000256" key="3">
    <source>
        <dbReference type="ARBA" id="ARBA00012954"/>
    </source>
</evidence>
<dbReference type="InterPro" id="IPR036291">
    <property type="entry name" value="NAD(P)-bd_dom_sf"/>
</dbReference>
<feature type="binding site" evidence="9">
    <location>
        <position position="324"/>
    </location>
    <ligand>
        <name>substrate</name>
    </ligand>
</feature>
<dbReference type="AlphaFoldDB" id="A0A7V3ZYB4"/>
<dbReference type="InterPro" id="IPR017476">
    <property type="entry name" value="UDP-Glc/GDP-Man"/>
</dbReference>
<protein>
    <recommendedName>
        <fullName evidence="3 7">UDP-glucose 6-dehydrogenase</fullName>
        <ecNumber evidence="3 7">1.1.1.22</ecNumber>
    </recommendedName>
</protein>
<reference evidence="12" key="1">
    <citation type="journal article" date="2020" name="mSystems">
        <title>Genome- and Community-Level Interaction Insights into Carbon Utilization and Element Cycling Functions of Hydrothermarchaeota in Hydrothermal Sediment.</title>
        <authorList>
            <person name="Zhou Z."/>
            <person name="Liu Y."/>
            <person name="Xu W."/>
            <person name="Pan J."/>
            <person name="Luo Z.H."/>
            <person name="Li M."/>
        </authorList>
    </citation>
    <scope>NUCLEOTIDE SEQUENCE [LARGE SCALE GENOMIC DNA]</scope>
    <source>
        <strain evidence="12">SpSt-69</strain>
    </source>
</reference>
<evidence type="ECO:0000256" key="2">
    <source>
        <dbReference type="ARBA" id="ARBA00006601"/>
    </source>
</evidence>
<dbReference type="SUPFAM" id="SSF52413">
    <property type="entry name" value="UDP-glucose/GDP-mannose dehydrogenase C-terminal domain"/>
    <property type="match status" value="1"/>
</dbReference>
<dbReference type="UniPathway" id="UPA00038">
    <property type="reaction ID" value="UER00491"/>
</dbReference>
<feature type="binding site" evidence="10">
    <location>
        <position position="30"/>
    </location>
    <ligand>
        <name>NAD(+)</name>
        <dbReference type="ChEBI" id="CHEBI:57540"/>
    </ligand>
</feature>
<feature type="binding site" evidence="10">
    <location>
        <position position="159"/>
    </location>
    <ligand>
        <name>NAD(+)</name>
        <dbReference type="ChEBI" id="CHEBI:57540"/>
    </ligand>
</feature>
<dbReference type="Pfam" id="PF03720">
    <property type="entry name" value="UDPG_MGDP_dh_C"/>
    <property type="match status" value="1"/>
</dbReference>
<accession>A0A7V3ZYB4</accession>
<dbReference type="GO" id="GO:0003979">
    <property type="term" value="F:UDP-glucose 6-dehydrogenase activity"/>
    <property type="evidence" value="ECO:0007669"/>
    <property type="project" value="UniProtKB-EC"/>
</dbReference>
<feature type="binding site" evidence="9">
    <location>
        <begin position="253"/>
        <end position="257"/>
    </location>
    <ligand>
        <name>substrate</name>
    </ligand>
</feature>
<comment type="caution">
    <text evidence="12">The sequence shown here is derived from an EMBL/GenBank/DDBJ whole genome shotgun (WGS) entry which is preliminary data.</text>
</comment>
<feature type="active site" description="Nucleophile" evidence="8">
    <location>
        <position position="264"/>
    </location>
</feature>
<dbReference type="InterPro" id="IPR014027">
    <property type="entry name" value="UDP-Glc/GDP-Man_DH_C"/>
</dbReference>
<dbReference type="InterPro" id="IPR001732">
    <property type="entry name" value="UDP-Glc/GDP-Man_DH_N"/>
</dbReference>
<proteinExistence type="inferred from homology"/>
<evidence type="ECO:0000313" key="12">
    <source>
        <dbReference type="EMBL" id="HGL17850.1"/>
    </source>
</evidence>
<comment type="similarity">
    <text evidence="2 7">Belongs to the UDP-glucose/GDP-mannose dehydrogenase family.</text>
</comment>
<dbReference type="SUPFAM" id="SSF48179">
    <property type="entry name" value="6-phosphogluconate dehydrogenase C-terminal domain-like"/>
    <property type="match status" value="1"/>
</dbReference>
<dbReference type="InterPro" id="IPR036220">
    <property type="entry name" value="UDP-Glc/GDP-Man_DH_C_sf"/>
</dbReference>
<name>A0A7V3ZYB4_UNCW3</name>
<dbReference type="GO" id="GO:0000271">
    <property type="term" value="P:polysaccharide biosynthetic process"/>
    <property type="evidence" value="ECO:0007669"/>
    <property type="project" value="InterPro"/>
</dbReference>
<evidence type="ECO:0000256" key="5">
    <source>
        <dbReference type="ARBA" id="ARBA00023027"/>
    </source>
</evidence>
<evidence type="ECO:0000256" key="8">
    <source>
        <dbReference type="PIRSR" id="PIRSR500134-1"/>
    </source>
</evidence>
<dbReference type="NCBIfam" id="TIGR03026">
    <property type="entry name" value="NDP-sugDHase"/>
    <property type="match status" value="1"/>
</dbReference>
<dbReference type="InterPro" id="IPR028357">
    <property type="entry name" value="UDPglc_DH_bac"/>
</dbReference>
<evidence type="ECO:0000256" key="6">
    <source>
        <dbReference type="ARBA" id="ARBA00047473"/>
    </source>
</evidence>
<dbReference type="PANTHER" id="PTHR43750:SF3">
    <property type="entry name" value="UDP-GLUCOSE 6-DEHYDROGENASE TUAD"/>
    <property type="match status" value="1"/>
</dbReference>
<sequence>MRISVIGCGYVGLVTGLGFAELGNSVIFVDSDEFKLELINALKPPVYEPGLEELMTRNEGRFYATGDYQEAISNSEISFICVGTPSKDDGSIDLSHVKASAEQIGKSLAKKEEYHVLVVKSTVLPGTTENVVKQIIEEMSGKRAFVDFGLATNPEFLREGNAIDDFFKPDRIVIGAEDERTKKILYELYKQFNCPKLITDIKTAEMIKYASNAFLATKISFANEIGNICKKLGIDVYEVFKGVGLDHRINPAFFRAGIGFGGSCFPKDVRALIAKAEELGEEPKILKAVIEVNERQPLRMIELLKKHVQSLRGKKIGVLGLAFKPDTDDVRESRAIPIIEKLSEEGARVLAYDPKAAENFRRLFPDIEYASSAEELIAESEAVLIVTEWKDFEKLDYRGKIVIDGRRIEKAMKEAKIYEGVCW</sequence>
<comment type="pathway">
    <text evidence="1">Nucleotide-sugar biosynthesis; UDP-alpha-D-glucuronate biosynthesis; UDP-alpha-D-glucuronate from UDP-alpha-D-glucose: step 1/1.</text>
</comment>
<feature type="binding site" evidence="10">
    <location>
        <position position="35"/>
    </location>
    <ligand>
        <name>NAD(+)</name>
        <dbReference type="ChEBI" id="CHEBI:57540"/>
    </ligand>
</feature>
<dbReference type="GO" id="GO:0051287">
    <property type="term" value="F:NAD binding"/>
    <property type="evidence" value="ECO:0007669"/>
    <property type="project" value="InterPro"/>
</dbReference>
<evidence type="ECO:0000256" key="7">
    <source>
        <dbReference type="PIRNR" id="PIRNR000124"/>
    </source>
</evidence>
<gene>
    <name evidence="12" type="ORF">ENU66_05960</name>
</gene>
<feature type="domain" description="UDP-glucose/GDP-mannose dehydrogenase C-terminal" evidence="11">
    <location>
        <begin position="317"/>
        <end position="411"/>
    </location>
</feature>
<feature type="binding site" evidence="9">
    <location>
        <begin position="156"/>
        <end position="159"/>
    </location>
    <ligand>
        <name>substrate</name>
    </ligand>
</feature>
<evidence type="ECO:0000256" key="1">
    <source>
        <dbReference type="ARBA" id="ARBA00004701"/>
    </source>
</evidence>
<dbReference type="PIRSF" id="PIRSF500134">
    <property type="entry name" value="UDPglc_DH_bac"/>
    <property type="match status" value="1"/>
</dbReference>
<comment type="catalytic activity">
    <reaction evidence="6 7">
        <text>UDP-alpha-D-glucose + 2 NAD(+) + H2O = UDP-alpha-D-glucuronate + 2 NADH + 3 H(+)</text>
        <dbReference type="Rhea" id="RHEA:23596"/>
        <dbReference type="ChEBI" id="CHEBI:15377"/>
        <dbReference type="ChEBI" id="CHEBI:15378"/>
        <dbReference type="ChEBI" id="CHEBI:57540"/>
        <dbReference type="ChEBI" id="CHEBI:57945"/>
        <dbReference type="ChEBI" id="CHEBI:58052"/>
        <dbReference type="ChEBI" id="CHEBI:58885"/>
        <dbReference type="EC" id="1.1.1.22"/>
    </reaction>
</comment>
<feature type="binding site" evidence="10">
    <location>
        <position position="267"/>
    </location>
    <ligand>
        <name>NAD(+)</name>
        <dbReference type="ChEBI" id="CHEBI:57540"/>
    </ligand>
</feature>
<dbReference type="Pfam" id="PF03721">
    <property type="entry name" value="UDPG_MGDP_dh_N"/>
    <property type="match status" value="1"/>
</dbReference>
<feature type="binding site" evidence="9">
    <location>
        <position position="208"/>
    </location>
    <ligand>
        <name>substrate</name>
    </ligand>
</feature>
<dbReference type="PANTHER" id="PTHR43750">
    <property type="entry name" value="UDP-GLUCOSE 6-DEHYDROGENASE TUAD"/>
    <property type="match status" value="1"/>
</dbReference>
<dbReference type="PIRSF" id="PIRSF000124">
    <property type="entry name" value="UDPglc_GDPman_dh"/>
    <property type="match status" value="1"/>
</dbReference>
<dbReference type="Gene3D" id="1.20.5.100">
    <property type="entry name" value="Cytochrome c1, transmembrane anchor, C-terminal"/>
    <property type="match status" value="1"/>
</dbReference>
<dbReference type="InterPro" id="IPR014026">
    <property type="entry name" value="UDP-Glc/GDP-Man_DH_dimer"/>
</dbReference>
<dbReference type="GO" id="GO:0006065">
    <property type="term" value="P:UDP-glucuronate biosynthetic process"/>
    <property type="evidence" value="ECO:0007669"/>
    <property type="project" value="UniProtKB-UniPathway"/>
</dbReference>
<feature type="binding site" evidence="9">
    <location>
        <position position="261"/>
    </location>
    <ligand>
        <name>substrate</name>
    </ligand>
</feature>
<dbReference type="EMBL" id="DTDJ01000037">
    <property type="protein sequence ID" value="HGL17850.1"/>
    <property type="molecule type" value="Genomic_DNA"/>
</dbReference>
<dbReference type="Pfam" id="PF00984">
    <property type="entry name" value="UDPG_MGDP_dh"/>
    <property type="match status" value="1"/>
</dbReference>
<evidence type="ECO:0000259" key="11">
    <source>
        <dbReference type="SMART" id="SM00984"/>
    </source>
</evidence>
<dbReference type="SUPFAM" id="SSF51735">
    <property type="entry name" value="NAD(P)-binding Rossmann-fold domains"/>
    <property type="match status" value="1"/>
</dbReference>